<organism evidence="6 7">
    <name type="scientific">Danaus plexippus plexippus</name>
    <dbReference type="NCBI Taxonomy" id="278856"/>
    <lineage>
        <taxon>Eukaryota</taxon>
        <taxon>Metazoa</taxon>
        <taxon>Ecdysozoa</taxon>
        <taxon>Arthropoda</taxon>
        <taxon>Hexapoda</taxon>
        <taxon>Insecta</taxon>
        <taxon>Pterygota</taxon>
        <taxon>Neoptera</taxon>
        <taxon>Endopterygota</taxon>
        <taxon>Lepidoptera</taxon>
        <taxon>Glossata</taxon>
        <taxon>Ditrysia</taxon>
        <taxon>Papilionoidea</taxon>
        <taxon>Nymphalidae</taxon>
        <taxon>Danainae</taxon>
        <taxon>Danaini</taxon>
        <taxon>Danaina</taxon>
        <taxon>Danaus</taxon>
        <taxon>Danaus</taxon>
    </lineage>
</organism>
<name>A0A212FH56_DANPL</name>
<dbReference type="AlphaFoldDB" id="A0A212FH56"/>
<protein>
    <submittedName>
        <fullName evidence="6">Nucleolar phosphoprotein</fullName>
    </submittedName>
</protein>
<dbReference type="GO" id="GO:0005730">
    <property type="term" value="C:nucleolus"/>
    <property type="evidence" value="ECO:0007669"/>
    <property type="project" value="UniProtKB-SubCell"/>
</dbReference>
<dbReference type="SMART" id="SM00360">
    <property type="entry name" value="RRM"/>
    <property type="match status" value="1"/>
</dbReference>
<evidence type="ECO:0000256" key="2">
    <source>
        <dbReference type="ARBA" id="ARBA00022884"/>
    </source>
</evidence>
<dbReference type="InterPro" id="IPR000504">
    <property type="entry name" value="RRM_dom"/>
</dbReference>
<dbReference type="OrthoDB" id="21467at2759"/>
<gene>
    <name evidence="6" type="ORF">KGM_208983</name>
</gene>
<dbReference type="InterPro" id="IPR012677">
    <property type="entry name" value="Nucleotide-bd_a/b_plait_sf"/>
</dbReference>
<feature type="compositionally biased region" description="Basic and acidic residues" evidence="5">
    <location>
        <begin position="291"/>
        <end position="330"/>
    </location>
</feature>
<dbReference type="FunCoup" id="A0A212FH56">
    <property type="interactions" value="1180"/>
</dbReference>
<evidence type="ECO:0000313" key="7">
    <source>
        <dbReference type="Proteomes" id="UP000007151"/>
    </source>
</evidence>
<evidence type="ECO:0000256" key="3">
    <source>
        <dbReference type="ARBA" id="ARBA00023242"/>
    </source>
</evidence>
<feature type="compositionally biased region" description="Acidic residues" evidence="5">
    <location>
        <begin position="350"/>
        <end position="363"/>
    </location>
</feature>
<dbReference type="PROSITE" id="PS50102">
    <property type="entry name" value="RRM"/>
    <property type="match status" value="1"/>
</dbReference>
<proteinExistence type="predicted"/>
<accession>A0A212FH56</accession>
<dbReference type="GO" id="GO:0003723">
    <property type="term" value="F:RNA binding"/>
    <property type="evidence" value="ECO:0007669"/>
    <property type="project" value="UniProtKB-UniRule"/>
</dbReference>
<reference evidence="6 7" key="1">
    <citation type="journal article" date="2011" name="Cell">
        <title>The monarch butterfly genome yields insights into long-distance migration.</title>
        <authorList>
            <person name="Zhan S."/>
            <person name="Merlin C."/>
            <person name="Boore J.L."/>
            <person name="Reppert S.M."/>
        </authorList>
    </citation>
    <scope>NUCLEOTIDE SEQUENCE [LARGE SCALE GENOMIC DNA]</scope>
    <source>
        <strain evidence="6">F-2</strain>
    </source>
</reference>
<evidence type="ECO:0000256" key="1">
    <source>
        <dbReference type="ARBA" id="ARBA00004604"/>
    </source>
</evidence>
<feature type="region of interest" description="Disordered" evidence="5">
    <location>
        <begin position="235"/>
        <end position="396"/>
    </location>
</feature>
<keyword evidence="4" id="KW-0175">Coiled coil</keyword>
<keyword evidence="2" id="KW-0694">RNA-binding</keyword>
<evidence type="ECO:0000313" key="6">
    <source>
        <dbReference type="EMBL" id="OWR53068.1"/>
    </source>
</evidence>
<dbReference type="STRING" id="278856.A0A212FH56"/>
<comment type="subcellular location">
    <subcellularLocation>
        <location evidence="1">Nucleus</location>
        <location evidence="1">Nucleolus</location>
    </subcellularLocation>
</comment>
<dbReference type="SUPFAM" id="SSF54928">
    <property type="entry name" value="RNA-binding domain, RBD"/>
    <property type="match status" value="1"/>
</dbReference>
<dbReference type="KEGG" id="dpl:KGM_208983"/>
<feature type="coiled-coil region" evidence="4">
    <location>
        <begin position="182"/>
        <end position="212"/>
    </location>
</feature>
<dbReference type="EMBL" id="AGBW02008537">
    <property type="protein sequence ID" value="OWR53068.1"/>
    <property type="molecule type" value="Genomic_DNA"/>
</dbReference>
<dbReference type="eggNOG" id="KOG4208">
    <property type="taxonomic scope" value="Eukaryota"/>
</dbReference>
<keyword evidence="7" id="KW-1185">Reference proteome</keyword>
<dbReference type="InterPro" id="IPR035979">
    <property type="entry name" value="RBD_domain_sf"/>
</dbReference>
<dbReference type="Proteomes" id="UP000007151">
    <property type="component" value="Unassembled WGS sequence"/>
</dbReference>
<feature type="compositionally biased region" description="Acidic residues" evidence="5">
    <location>
        <begin position="331"/>
        <end position="343"/>
    </location>
</feature>
<feature type="compositionally biased region" description="Basic and acidic residues" evidence="5">
    <location>
        <begin position="235"/>
        <end position="272"/>
    </location>
</feature>
<dbReference type="Pfam" id="PF00076">
    <property type="entry name" value="RRM_1"/>
    <property type="match status" value="1"/>
</dbReference>
<comment type="caution">
    <text evidence="6">The sequence shown here is derived from an EMBL/GenBank/DDBJ whole genome shotgun (WGS) entry which is preliminary data.</text>
</comment>
<keyword evidence="3" id="KW-0539">Nucleus</keyword>
<dbReference type="PANTHER" id="PTHR46754">
    <property type="entry name" value="MKI67 FHA DOMAIN-INTERACTING NUCLEOLAR PHOSPHOPROTEIN"/>
    <property type="match status" value="1"/>
</dbReference>
<sequence>MEESVALDTSKQKQFVKSVRGIKKLLKKKGKVSKPPAVKEAEKEVVEEEVVEQEVVDSKKSGKITKRRRRGLVYLAHIPHGFYEHEMTEYFKQFGVVTNARVIRSKRTGSSKGYAFVEFKEPTVAEIVAETMNNYLMGKRLIKAVYIPPSKQKRKALRKKWNYQNNPTARLRMRLKRRHNAKKSEDEELKYAQKMLANLNNTKKKLSNMEINYDFFKPVDVPAELIDKIQTDSMTDVKPKEEVKEEPEVKSKKAKKEVKSDNKLKVTQEEISKQSTKTKPGAKASVTKSKKVSDQKLNVEEANKQKDKQAKLDKAGVKALEDFIQIKDSDGDSDSSVDFDSDEYEKMIENDNDSLIDDDSDVEENVKPQSNKKKINKTKKDLLPKKTSVVQNQGTKLNNKIVNNKKIKQPQKRKAATISESAVTVKNAKFEKQNKNKSLNKVMKKKK</sequence>
<evidence type="ECO:0000256" key="4">
    <source>
        <dbReference type="SAM" id="Coils"/>
    </source>
</evidence>
<dbReference type="CDD" id="cd12307">
    <property type="entry name" value="RRM_NIFK_like"/>
    <property type="match status" value="1"/>
</dbReference>
<dbReference type="Gene3D" id="3.30.70.330">
    <property type="match status" value="1"/>
</dbReference>
<evidence type="ECO:0000256" key="5">
    <source>
        <dbReference type="SAM" id="MobiDB-lite"/>
    </source>
</evidence>